<feature type="compositionally biased region" description="Low complexity" evidence="1">
    <location>
        <begin position="423"/>
        <end position="434"/>
    </location>
</feature>
<comment type="caution">
    <text evidence="2">The sequence shown here is derived from an EMBL/GenBank/DDBJ whole genome shotgun (WGS) entry which is preliminary data.</text>
</comment>
<keyword evidence="3" id="KW-1185">Reference proteome</keyword>
<evidence type="ECO:0000313" key="3">
    <source>
        <dbReference type="Proteomes" id="UP000224006"/>
    </source>
</evidence>
<dbReference type="OrthoDB" id="333515at2759"/>
<feature type="region of interest" description="Disordered" evidence="1">
    <location>
        <begin position="348"/>
        <end position="438"/>
    </location>
</feature>
<sequence length="537" mass="55236">MTPPPGCSPASPEASKARQTPRTRPQSLSATPDGNAQGGAGLLRFSVEDLRNVESGFERHQSLYSTFLHGRSRQNSLVIYRKIAAAAADETYAVPGSLSIDGFLLQQALLQASSSTPRVRFLLVIDLEEINPFIKTALNPVAVANLHRQPHSAPLAFANSPYWQTLRRLFFVPARCEGVILLNAPSIVLQLLSVFDHFLFHPNRSLATGYGNPASARAIQSALAHNKGGRFLLQGSLDTSALCEVVDSAQVPAEYSCPPAAGAAAASAGAKRLGETTEALYFFQALFELVKRLDGGVQKAKSRNPMLFDFSVKATAAGIKASLCSGLGADANGSASAVCPLPGDSDAVAPAGAAKEETQSGEGGAKKASDGKRQRSRRSPRSSKTGSSENTGQGNTDGGKRSGKKAQPGDQQKDARRSTSEYGAGAASAGQKGSTEGTVNAADANAGFSASLGSADGLAGSWGASGFGGQDGLGAFGAQFGDAGAGGQLIWGAGADDAGGVGGGWGGEATSKVPVDRGFFMSESEALEVGHEFDDLD</sequence>
<evidence type="ECO:0008006" key="4">
    <source>
        <dbReference type="Google" id="ProtNLM"/>
    </source>
</evidence>
<dbReference type="VEuPathDB" id="ToxoDB:BESB_031420"/>
<organism evidence="2 3">
    <name type="scientific">Besnoitia besnoiti</name>
    <name type="common">Apicomplexan protozoan</name>
    <dbReference type="NCBI Taxonomy" id="94643"/>
    <lineage>
        <taxon>Eukaryota</taxon>
        <taxon>Sar</taxon>
        <taxon>Alveolata</taxon>
        <taxon>Apicomplexa</taxon>
        <taxon>Conoidasida</taxon>
        <taxon>Coccidia</taxon>
        <taxon>Eucoccidiorida</taxon>
        <taxon>Eimeriorina</taxon>
        <taxon>Sarcocystidae</taxon>
        <taxon>Besnoitia</taxon>
    </lineage>
</organism>
<reference evidence="2 3" key="1">
    <citation type="submission" date="2017-09" db="EMBL/GenBank/DDBJ databases">
        <title>Genome sequencing of Besnoitia besnoiti strain Bb-Ger1.</title>
        <authorList>
            <person name="Schares G."/>
            <person name="Venepally P."/>
            <person name="Lorenzi H.A."/>
        </authorList>
    </citation>
    <scope>NUCLEOTIDE SEQUENCE [LARGE SCALE GENOMIC DNA]</scope>
    <source>
        <strain evidence="2 3">Bb-Ger1</strain>
    </source>
</reference>
<feature type="region of interest" description="Disordered" evidence="1">
    <location>
        <begin position="1"/>
        <end position="39"/>
    </location>
</feature>
<proteinExistence type="predicted"/>
<dbReference type="AlphaFoldDB" id="A0A2A9LXR2"/>
<dbReference type="GeneID" id="40308194"/>
<dbReference type="KEGG" id="bbes:BESB_031420"/>
<evidence type="ECO:0000313" key="2">
    <source>
        <dbReference type="EMBL" id="PFH31268.1"/>
    </source>
</evidence>
<feature type="compositionally biased region" description="Polar residues" evidence="1">
    <location>
        <begin position="17"/>
        <end position="34"/>
    </location>
</feature>
<evidence type="ECO:0000256" key="1">
    <source>
        <dbReference type="SAM" id="MobiDB-lite"/>
    </source>
</evidence>
<name>A0A2A9LXR2_BESBE</name>
<protein>
    <recommendedName>
        <fullName evidence="4">CRAL-TRIO domain-containing protein</fullName>
    </recommendedName>
</protein>
<dbReference type="Proteomes" id="UP000224006">
    <property type="component" value="Chromosome XIII"/>
</dbReference>
<accession>A0A2A9LXR2</accession>
<dbReference type="EMBL" id="NWUJ01000016">
    <property type="protein sequence ID" value="PFH31268.1"/>
    <property type="molecule type" value="Genomic_DNA"/>
</dbReference>
<feature type="compositionally biased region" description="Basic and acidic residues" evidence="1">
    <location>
        <begin position="354"/>
        <end position="373"/>
    </location>
</feature>
<dbReference type="RefSeq" id="XP_029215277.1">
    <property type="nucleotide sequence ID" value="XM_029361810.1"/>
</dbReference>
<gene>
    <name evidence="2" type="ORF">BESB_031420</name>
</gene>